<dbReference type="InParanoid" id="A0A420WMG5"/>
<keyword evidence="4 12" id="KW-0812">Transmembrane</keyword>
<keyword evidence="5 12" id="KW-1133">Transmembrane helix</keyword>
<comment type="caution">
    <text evidence="13">The sequence shown here is derived from an EMBL/GenBank/DDBJ whole genome shotgun (WGS) entry which is preliminary data.</text>
</comment>
<keyword evidence="6 12" id="KW-0915">Sodium</keyword>
<evidence type="ECO:0000256" key="7">
    <source>
        <dbReference type="ARBA" id="ARBA00023065"/>
    </source>
</evidence>
<comment type="function">
    <text evidence="12">Fluoride-specific ion channel. Important for reducing fluoride concentration in the cell, thus reducing its toxicity.</text>
</comment>
<evidence type="ECO:0000256" key="11">
    <source>
        <dbReference type="ARBA" id="ARBA00035585"/>
    </source>
</evidence>
<evidence type="ECO:0000256" key="10">
    <source>
        <dbReference type="ARBA" id="ARBA00035120"/>
    </source>
</evidence>
<dbReference type="GO" id="GO:0046872">
    <property type="term" value="F:metal ion binding"/>
    <property type="evidence" value="ECO:0007669"/>
    <property type="project" value="UniProtKB-KW"/>
</dbReference>
<feature type="transmembrane region" description="Helical" evidence="12">
    <location>
        <begin position="100"/>
        <end position="121"/>
    </location>
</feature>
<dbReference type="NCBIfam" id="TIGR00494">
    <property type="entry name" value="crcB"/>
    <property type="match status" value="1"/>
</dbReference>
<dbReference type="EMBL" id="RBII01000001">
    <property type="protein sequence ID" value="RKQ72203.1"/>
    <property type="molecule type" value="Genomic_DNA"/>
</dbReference>
<protein>
    <recommendedName>
        <fullName evidence="12">Fluoride-specific ion channel FluC</fullName>
    </recommendedName>
</protein>
<organism evidence="13 14">
    <name type="scientific">Litorimonas taeanensis</name>
    <dbReference type="NCBI Taxonomy" id="568099"/>
    <lineage>
        <taxon>Bacteria</taxon>
        <taxon>Pseudomonadati</taxon>
        <taxon>Pseudomonadota</taxon>
        <taxon>Alphaproteobacteria</taxon>
        <taxon>Maricaulales</taxon>
        <taxon>Robiginitomaculaceae</taxon>
    </lineage>
</organism>
<keyword evidence="14" id="KW-1185">Reference proteome</keyword>
<dbReference type="FunCoup" id="A0A420WMG5">
    <property type="interactions" value="250"/>
</dbReference>
<name>A0A420WMG5_9PROT</name>
<comment type="subcellular location">
    <subcellularLocation>
        <location evidence="1 12">Cell membrane</location>
        <topology evidence="1 12">Multi-pass membrane protein</topology>
    </subcellularLocation>
</comment>
<dbReference type="OrthoDB" id="9806299at2"/>
<evidence type="ECO:0000256" key="5">
    <source>
        <dbReference type="ARBA" id="ARBA00022989"/>
    </source>
</evidence>
<dbReference type="InterPro" id="IPR003691">
    <property type="entry name" value="FluC"/>
</dbReference>
<dbReference type="GO" id="GO:0005886">
    <property type="term" value="C:plasma membrane"/>
    <property type="evidence" value="ECO:0007669"/>
    <property type="project" value="UniProtKB-SubCell"/>
</dbReference>
<keyword evidence="12" id="KW-0479">Metal-binding</keyword>
<keyword evidence="9 12" id="KW-0407">Ion channel</keyword>
<dbReference type="HAMAP" id="MF_00454">
    <property type="entry name" value="FluC"/>
    <property type="match status" value="1"/>
</dbReference>
<evidence type="ECO:0000256" key="3">
    <source>
        <dbReference type="ARBA" id="ARBA00022519"/>
    </source>
</evidence>
<evidence type="ECO:0000313" key="13">
    <source>
        <dbReference type="EMBL" id="RKQ72203.1"/>
    </source>
</evidence>
<evidence type="ECO:0000256" key="9">
    <source>
        <dbReference type="ARBA" id="ARBA00023303"/>
    </source>
</evidence>
<evidence type="ECO:0000256" key="4">
    <source>
        <dbReference type="ARBA" id="ARBA00022692"/>
    </source>
</evidence>
<accession>A0A420WMG5</accession>
<dbReference type="RefSeq" id="WP_121100202.1">
    <property type="nucleotide sequence ID" value="NZ_RBII01000001.1"/>
</dbReference>
<feature type="binding site" evidence="12">
    <location>
        <position position="79"/>
    </location>
    <ligand>
        <name>Na(+)</name>
        <dbReference type="ChEBI" id="CHEBI:29101"/>
        <note>structural</note>
    </ligand>
</feature>
<feature type="transmembrane region" description="Helical" evidence="12">
    <location>
        <begin position="68"/>
        <end position="88"/>
    </location>
</feature>
<keyword evidence="7 12" id="KW-0406">Ion transport</keyword>
<comment type="similarity">
    <text evidence="10 12">Belongs to the fluoride channel Fluc/FEX (TC 1.A.43) family.</text>
</comment>
<dbReference type="AlphaFoldDB" id="A0A420WMG5"/>
<dbReference type="PANTHER" id="PTHR28259">
    <property type="entry name" value="FLUORIDE EXPORT PROTEIN 1-RELATED"/>
    <property type="match status" value="1"/>
</dbReference>
<sequence>MYNLLLVALGGAIGASGRHILSGLSLRLFGPGFPVGTLSANIIGSALMGLLVGWLAFKGAGNGQSLRLFFGVGVLGGFTTFSAFSLESFSMLEKKAYGPLFAYVSASLFVSLAALALGLWLSRLIFSS</sequence>
<comment type="catalytic activity">
    <reaction evidence="11">
        <text>fluoride(in) = fluoride(out)</text>
        <dbReference type="Rhea" id="RHEA:76159"/>
        <dbReference type="ChEBI" id="CHEBI:17051"/>
    </reaction>
    <physiologicalReaction direction="left-to-right" evidence="11">
        <dbReference type="Rhea" id="RHEA:76160"/>
    </physiologicalReaction>
</comment>
<dbReference type="NCBIfam" id="NF010791">
    <property type="entry name" value="PRK14195.1"/>
    <property type="match status" value="1"/>
</dbReference>
<gene>
    <name evidence="12" type="primary">fluC</name>
    <name evidence="12" type="synonym">crcB</name>
    <name evidence="13" type="ORF">DES40_1541</name>
</gene>
<dbReference type="GO" id="GO:0062054">
    <property type="term" value="F:fluoride channel activity"/>
    <property type="evidence" value="ECO:0007669"/>
    <property type="project" value="UniProtKB-UniRule"/>
</dbReference>
<evidence type="ECO:0000256" key="6">
    <source>
        <dbReference type="ARBA" id="ARBA00023053"/>
    </source>
</evidence>
<dbReference type="GO" id="GO:0140114">
    <property type="term" value="P:cellular detoxification of fluoride"/>
    <property type="evidence" value="ECO:0007669"/>
    <property type="project" value="UniProtKB-UniRule"/>
</dbReference>
<evidence type="ECO:0000313" key="14">
    <source>
        <dbReference type="Proteomes" id="UP000282211"/>
    </source>
</evidence>
<evidence type="ECO:0000256" key="1">
    <source>
        <dbReference type="ARBA" id="ARBA00004651"/>
    </source>
</evidence>
<reference evidence="13 14" key="1">
    <citation type="submission" date="2018-10" db="EMBL/GenBank/DDBJ databases">
        <title>Genomic Encyclopedia of Type Strains, Phase IV (KMG-IV): sequencing the most valuable type-strain genomes for metagenomic binning, comparative biology and taxonomic classification.</title>
        <authorList>
            <person name="Goeker M."/>
        </authorList>
    </citation>
    <scope>NUCLEOTIDE SEQUENCE [LARGE SCALE GENOMIC DNA]</scope>
    <source>
        <strain evidence="13 14">DSM 22008</strain>
    </source>
</reference>
<keyword evidence="3" id="KW-0997">Cell inner membrane</keyword>
<proteinExistence type="inferred from homology"/>
<evidence type="ECO:0000256" key="8">
    <source>
        <dbReference type="ARBA" id="ARBA00023136"/>
    </source>
</evidence>
<comment type="activity regulation">
    <text evidence="12">Na(+) is not transported, but it plays an essential structural role and its presence is essential for fluoride channel function.</text>
</comment>
<feature type="transmembrane region" description="Helical" evidence="12">
    <location>
        <begin position="33"/>
        <end position="56"/>
    </location>
</feature>
<dbReference type="Proteomes" id="UP000282211">
    <property type="component" value="Unassembled WGS sequence"/>
</dbReference>
<keyword evidence="12" id="KW-0813">Transport</keyword>
<evidence type="ECO:0000256" key="2">
    <source>
        <dbReference type="ARBA" id="ARBA00022475"/>
    </source>
</evidence>
<keyword evidence="8 12" id="KW-0472">Membrane</keyword>
<dbReference type="Pfam" id="PF02537">
    <property type="entry name" value="CRCB"/>
    <property type="match status" value="1"/>
</dbReference>
<dbReference type="PANTHER" id="PTHR28259:SF1">
    <property type="entry name" value="FLUORIDE EXPORT PROTEIN 1-RELATED"/>
    <property type="match status" value="1"/>
</dbReference>
<evidence type="ECO:0000256" key="12">
    <source>
        <dbReference type="HAMAP-Rule" id="MF_00454"/>
    </source>
</evidence>
<keyword evidence="2 12" id="KW-1003">Cell membrane</keyword>
<feature type="binding site" evidence="12">
    <location>
        <position position="76"/>
    </location>
    <ligand>
        <name>Na(+)</name>
        <dbReference type="ChEBI" id="CHEBI:29101"/>
        <note>structural</note>
    </ligand>
</feature>